<name>A0A9Q3QBT0_9BASI</name>
<protein>
    <recommendedName>
        <fullName evidence="2">Integrase catalytic domain-containing protein</fullName>
    </recommendedName>
</protein>
<dbReference type="InterPro" id="IPR036397">
    <property type="entry name" value="RNaseH_sf"/>
</dbReference>
<dbReference type="OrthoDB" id="10267344at2759"/>
<dbReference type="SUPFAM" id="SSF53098">
    <property type="entry name" value="Ribonuclease H-like"/>
    <property type="match status" value="1"/>
</dbReference>
<dbReference type="GO" id="GO:0015074">
    <property type="term" value="P:DNA integration"/>
    <property type="evidence" value="ECO:0007669"/>
    <property type="project" value="InterPro"/>
</dbReference>
<dbReference type="InterPro" id="IPR001584">
    <property type="entry name" value="Integrase_cat-core"/>
</dbReference>
<dbReference type="Proteomes" id="UP000765509">
    <property type="component" value="Unassembled WGS sequence"/>
</dbReference>
<proteinExistence type="predicted"/>
<comment type="caution">
    <text evidence="3">The sequence shown here is derived from an EMBL/GenBank/DDBJ whole genome shotgun (WGS) entry which is preliminary data.</text>
</comment>
<keyword evidence="4" id="KW-1185">Reference proteome</keyword>
<evidence type="ECO:0000313" key="3">
    <source>
        <dbReference type="EMBL" id="MBW0592444.1"/>
    </source>
</evidence>
<accession>A0A9Q3QBT0</accession>
<keyword evidence="1" id="KW-0694">RNA-binding</keyword>
<dbReference type="AlphaFoldDB" id="A0A9Q3QBT0"/>
<dbReference type="InterPro" id="IPR012337">
    <property type="entry name" value="RNaseH-like_sf"/>
</dbReference>
<dbReference type="PROSITE" id="PS50994">
    <property type="entry name" value="INTEGRASE"/>
    <property type="match status" value="1"/>
</dbReference>
<evidence type="ECO:0000313" key="4">
    <source>
        <dbReference type="Proteomes" id="UP000765509"/>
    </source>
</evidence>
<dbReference type="GO" id="GO:0003723">
    <property type="term" value="F:RNA binding"/>
    <property type="evidence" value="ECO:0007669"/>
    <property type="project" value="UniProtKB-KW"/>
</dbReference>
<sequence>MTWVEFLFNMLHHYPAQLQTDNSGEYLGKLRKELKKCGTLRLPTEPYRPDHNGKSEKMNQTIRDMATTMLNASGLPSPF</sequence>
<organism evidence="3 4">
    <name type="scientific">Austropuccinia psidii MF-1</name>
    <dbReference type="NCBI Taxonomy" id="1389203"/>
    <lineage>
        <taxon>Eukaryota</taxon>
        <taxon>Fungi</taxon>
        <taxon>Dikarya</taxon>
        <taxon>Basidiomycota</taxon>
        <taxon>Pucciniomycotina</taxon>
        <taxon>Pucciniomycetes</taxon>
        <taxon>Pucciniales</taxon>
        <taxon>Sphaerophragmiaceae</taxon>
        <taxon>Austropuccinia</taxon>
    </lineage>
</organism>
<evidence type="ECO:0000259" key="2">
    <source>
        <dbReference type="PROSITE" id="PS50994"/>
    </source>
</evidence>
<dbReference type="EMBL" id="AVOT02148339">
    <property type="protein sequence ID" value="MBW0592444.1"/>
    <property type="molecule type" value="Genomic_DNA"/>
</dbReference>
<dbReference type="Gene3D" id="3.30.420.10">
    <property type="entry name" value="Ribonuclease H-like superfamily/Ribonuclease H"/>
    <property type="match status" value="1"/>
</dbReference>
<feature type="domain" description="Integrase catalytic" evidence="2">
    <location>
        <begin position="1"/>
        <end position="79"/>
    </location>
</feature>
<reference evidence="3" key="1">
    <citation type="submission" date="2021-03" db="EMBL/GenBank/DDBJ databases">
        <title>Draft genome sequence of rust myrtle Austropuccinia psidii MF-1, a brazilian biotype.</title>
        <authorList>
            <person name="Quecine M.C."/>
            <person name="Pachon D.M.R."/>
            <person name="Bonatelli M.L."/>
            <person name="Correr F.H."/>
            <person name="Franceschini L.M."/>
            <person name="Leite T.F."/>
            <person name="Margarido G.R.A."/>
            <person name="Almeida C.A."/>
            <person name="Ferrarezi J.A."/>
            <person name="Labate C.A."/>
        </authorList>
    </citation>
    <scope>NUCLEOTIDE SEQUENCE</scope>
    <source>
        <strain evidence="3">MF-1</strain>
    </source>
</reference>
<dbReference type="GO" id="GO:0005634">
    <property type="term" value="C:nucleus"/>
    <property type="evidence" value="ECO:0007669"/>
    <property type="project" value="UniProtKB-ARBA"/>
</dbReference>
<gene>
    <name evidence="3" type="ORF">O181_132159</name>
</gene>
<evidence type="ECO:0000256" key="1">
    <source>
        <dbReference type="ARBA" id="ARBA00022884"/>
    </source>
</evidence>